<dbReference type="InterPro" id="IPR048381">
    <property type="entry name" value="GDH_C"/>
</dbReference>
<dbReference type="InterPro" id="IPR007780">
    <property type="entry name" value="NAD_Glu_DH_bac"/>
</dbReference>
<dbReference type="Pfam" id="PF21075">
    <property type="entry name" value="GDH_ACT1"/>
    <property type="match status" value="1"/>
</dbReference>
<feature type="domain" description="NAD-specific glutamate dehydrogenase C-terminal" evidence="3">
    <location>
        <begin position="1218"/>
        <end position="1540"/>
    </location>
</feature>
<feature type="domain" description="NAD-glutamate dehydrogenase ACT2" evidence="5">
    <location>
        <begin position="367"/>
        <end position="454"/>
    </location>
</feature>
<dbReference type="PANTHER" id="PTHR43403:SF1">
    <property type="entry name" value="NAD-SPECIFIC GLUTAMATE DEHYDROGENASE"/>
    <property type="match status" value="1"/>
</dbReference>
<dbReference type="PIRSF" id="PIRSF036761">
    <property type="entry name" value="GDH_Mll4104"/>
    <property type="match status" value="1"/>
</dbReference>
<dbReference type="Pfam" id="PF21076">
    <property type="entry name" value="GDH_ACT2"/>
    <property type="match status" value="1"/>
</dbReference>
<accession>A0ABY7TNU9</accession>
<dbReference type="SUPFAM" id="SSF51735">
    <property type="entry name" value="NAD(P)-binding Rossmann-fold domains"/>
    <property type="match status" value="1"/>
</dbReference>
<dbReference type="Pfam" id="PF21077">
    <property type="entry name" value="GDH_ACT3"/>
    <property type="match status" value="1"/>
</dbReference>
<dbReference type="InterPro" id="IPR049064">
    <property type="entry name" value="NAD_Glu_DH_ACT3"/>
</dbReference>
<dbReference type="InterPro" id="IPR049059">
    <property type="entry name" value="NAD_Glu_DH_HM1"/>
</dbReference>
<evidence type="ECO:0000259" key="2">
    <source>
        <dbReference type="Pfam" id="PF05088"/>
    </source>
</evidence>
<feature type="domain" description="NAD-glutamate dehydrogenase N-terminal ACT1" evidence="4">
    <location>
        <begin position="34"/>
        <end position="159"/>
    </location>
</feature>
<dbReference type="Pfam" id="PF05088">
    <property type="entry name" value="Bac_GDH_CD"/>
    <property type="match status" value="1"/>
</dbReference>
<evidence type="ECO:0000259" key="6">
    <source>
        <dbReference type="Pfam" id="PF21077"/>
    </source>
</evidence>
<evidence type="ECO:0000256" key="1">
    <source>
        <dbReference type="ARBA" id="ARBA00023002"/>
    </source>
</evidence>
<dbReference type="RefSeq" id="WP_273690324.1">
    <property type="nucleotide sequence ID" value="NZ_CP117411.1"/>
</dbReference>
<dbReference type="InterPro" id="IPR036291">
    <property type="entry name" value="NAD(P)-bd_dom_sf"/>
</dbReference>
<gene>
    <name evidence="7" type="ORF">PQ455_06685</name>
</gene>
<dbReference type="Pfam" id="PF21074">
    <property type="entry name" value="GDH_C"/>
    <property type="match status" value="1"/>
</dbReference>
<organism evidence="7 8">
    <name type="scientific">Sphingomonas naphthae</name>
    <dbReference type="NCBI Taxonomy" id="1813468"/>
    <lineage>
        <taxon>Bacteria</taxon>
        <taxon>Pseudomonadati</taxon>
        <taxon>Pseudomonadota</taxon>
        <taxon>Alphaproteobacteria</taxon>
        <taxon>Sphingomonadales</taxon>
        <taxon>Sphingomonadaceae</taxon>
        <taxon>Sphingomonas</taxon>
    </lineage>
</organism>
<sequence length="1552" mass="166565">MATEAQDRATATDTLANIVPQIAGALTEGALPGELDGFDGDAATDAATFVAEAAAIRRPNEPAVRLESLSGESARRRMRLAIVNDDMPFLVDSVSGALASRGIDVHRLLHPVLPVRRDGEGKLTAILPADAAGERRESMIYMELDRADARVRRAIETELNEVLADVRAAVADWPALREAMKRDAETLGDGEGAALLRWLGEGHFTFLGHAIEQADGTATAGQGVLRTDDSALWPDHARAAAIAWLERGGEAPVLLKSVREASVHRRAALDLVVVPVREGGRITGLSIHAGLWTSAALRAPSTKLPRLRARLAALEEKYGFDPQGHAGKALRHALSALPHELLTGVAPADLERLALTAMSLADRPRPRLMLVPDVLGLHLFAFVWLPREAVSTDRRQAIGALLAEATGAELTGWSIDRDEGDLALLRFTLDPAEGAPAPDEAALDAEIEAMLRGWAPAVEEELAAIEPGQRATRLALAWAERFPAAYRSRAGAREAAIDTLRLGGLEDDRGRAVRLYRAPGDDADRLRVNVYRIGGLVPLSEAVPVFENFGFRVLEELPTKLGAEDPAYIHEFLLQLEDAETASALLARAEALEAAIAGVLAGRAENDGFNALMAAAGLDARGVVLFRAWFRYLRQTGLPYGLTTVADALRRSPDLAKSLIALFDARHDPAVTHDDGAAVAKVEAGLAAVASIDDDRVLRRLLGLIEAILRTNAFTPAAEEALAFKLESAKVPGLPRPVPWREIWVYSPRVEGIHLRGGPVARGGLRWSDRRDDFRTEILGLMKAQVVKNAVIVPTGAKGGFYPKQLPSPADRDAWMAEGTESYRIFIRTLLSVTDNLVEGAVTHPEGVVIRDGDDPYFVVAADKGTATFSDVANAIALEKGFWLGDAFASGGSVGYDHKAMGITAKGAWVSVQRHFAERGVDVQSESIRVVGCGDMSGDVFGNGMLLSKTLKIVAAFDHRHFFLDPDPDPAKSWEERNRMFALPRSSWADYDASLISAGGGVFPRSQKQIPLSPEVRAVLGVSDETLDPASLIQAILKSPADLIWFGGIGTYVKARAQSNADVGDPANDSNRVDAEDIRAVAIGEGANLGVTQAARIAFSLKGGRINTDFIDNSAGVDCSDNEVNIKIALNREMIEGRLAEADRNTFLAEMTDDVAKLVLEDNRLQTLALSLSERRGAERLPAQVRVIEILEAAGRIDRAVDGLEANDALIRRAQEHRGLTRPELAIIMSHGKLALQAAIEASPLAHDPLLRDTLHAAFPPAMQARFADAIDAHRLAGEIVATKLSNRVVNRLGLAAPFELAEEEGASMASVTAAYAAADALFGLAGLFADIEAAPMAEEARLFLLEAVAGSARLHVSDILRVAPGAATPGQWVESFGPGIRRLEAQLQTLLRQEARTQSDRLRQRLADAGAPADLADRVVHIVEMDGAVGTASLSAQLGIDEIKATNAYVKLGEALGLDWAKAAALRDTSTDPWERLLAAGLVRDFEQLRLDFLARHGGGDAEAAVDAWLVDQEPRVAQFRALAERIRTQPTITTAMLAQLAGQARVLLGR</sequence>
<evidence type="ECO:0000259" key="4">
    <source>
        <dbReference type="Pfam" id="PF21075"/>
    </source>
</evidence>
<feature type="domain" description="NAD-glutamate dehydrogenase ACT3" evidence="6">
    <location>
        <begin position="512"/>
        <end position="581"/>
    </location>
</feature>
<evidence type="ECO:0000259" key="3">
    <source>
        <dbReference type="Pfam" id="PF21074"/>
    </source>
</evidence>
<dbReference type="PANTHER" id="PTHR43403">
    <property type="entry name" value="NAD-SPECIFIC GLUTAMATE DEHYDROGENASE"/>
    <property type="match status" value="1"/>
</dbReference>
<dbReference type="Pfam" id="PF21073">
    <property type="entry name" value="GDH_HM1"/>
    <property type="match status" value="1"/>
</dbReference>
<protein>
    <submittedName>
        <fullName evidence="7">NAD-glutamate dehydrogenase</fullName>
    </submittedName>
</protein>
<evidence type="ECO:0000313" key="8">
    <source>
        <dbReference type="Proteomes" id="UP001220395"/>
    </source>
</evidence>
<dbReference type="InterPro" id="IPR028971">
    <property type="entry name" value="NAD-GDH_cat"/>
</dbReference>
<dbReference type="Pfam" id="PF21078">
    <property type="entry name" value="GDH_HM3"/>
    <property type="match status" value="1"/>
</dbReference>
<dbReference type="SUPFAM" id="SSF53223">
    <property type="entry name" value="Aminoacid dehydrogenase-like, N-terminal domain"/>
    <property type="match status" value="1"/>
</dbReference>
<keyword evidence="1" id="KW-0560">Oxidoreductase</keyword>
<dbReference type="EMBL" id="CP117411">
    <property type="protein sequence ID" value="WCT74899.1"/>
    <property type="molecule type" value="Genomic_DNA"/>
</dbReference>
<proteinExistence type="predicted"/>
<dbReference type="InterPro" id="IPR049062">
    <property type="entry name" value="NAD_Glu_DH_ACT2"/>
</dbReference>
<keyword evidence="8" id="KW-1185">Reference proteome</keyword>
<dbReference type="InterPro" id="IPR049056">
    <property type="entry name" value="NAD_Glu_DH_HM3"/>
</dbReference>
<dbReference type="Gene3D" id="3.40.50.720">
    <property type="entry name" value="NAD(P)-binding Rossmann-like Domain"/>
    <property type="match status" value="1"/>
</dbReference>
<dbReference type="InterPro" id="IPR046346">
    <property type="entry name" value="Aminoacid_DH-like_N_sf"/>
</dbReference>
<evidence type="ECO:0000313" key="7">
    <source>
        <dbReference type="EMBL" id="WCT74899.1"/>
    </source>
</evidence>
<name>A0ABY7TNU9_9SPHN</name>
<dbReference type="Proteomes" id="UP001220395">
    <property type="component" value="Chromosome"/>
</dbReference>
<reference evidence="7 8" key="1">
    <citation type="submission" date="2023-02" db="EMBL/GenBank/DDBJ databases">
        <title>Genome sequence of Sphingomonas naphthae.</title>
        <authorList>
            <person name="Kim S."/>
            <person name="Heo J."/>
            <person name="Kwon S.-W."/>
        </authorList>
    </citation>
    <scope>NUCLEOTIDE SEQUENCE [LARGE SCALE GENOMIC DNA]</scope>
    <source>
        <strain evidence="7 8">KACC 18716</strain>
    </source>
</reference>
<evidence type="ECO:0000259" key="5">
    <source>
        <dbReference type="Pfam" id="PF21076"/>
    </source>
</evidence>
<dbReference type="InterPro" id="IPR024727">
    <property type="entry name" value="NAD_Glu_DH_N_ACT1"/>
</dbReference>
<feature type="domain" description="NAD-glutamate dehydrogenase catalytic" evidence="2">
    <location>
        <begin position="682"/>
        <end position="1172"/>
    </location>
</feature>